<dbReference type="AlphaFoldDB" id="A0AAJ2GYJ2"/>
<name>A0AAJ2GYJ2_9HYPH</name>
<accession>A0AAJ2GYJ2</accession>
<evidence type="ECO:0000313" key="2">
    <source>
        <dbReference type="Proteomes" id="UP001268610"/>
    </source>
</evidence>
<gene>
    <name evidence="1" type="ORF">RJJ65_24270</name>
</gene>
<organism evidence="1 2">
    <name type="scientific">Rhizobium hidalgonense</name>
    <dbReference type="NCBI Taxonomy" id="1538159"/>
    <lineage>
        <taxon>Bacteria</taxon>
        <taxon>Pseudomonadati</taxon>
        <taxon>Pseudomonadota</taxon>
        <taxon>Alphaproteobacteria</taxon>
        <taxon>Hyphomicrobiales</taxon>
        <taxon>Rhizobiaceae</taxon>
        <taxon>Rhizobium/Agrobacterium group</taxon>
        <taxon>Rhizobium</taxon>
    </lineage>
</organism>
<proteinExistence type="predicted"/>
<protein>
    <submittedName>
        <fullName evidence="1">Uncharacterized protein</fullName>
    </submittedName>
</protein>
<reference evidence="1" key="1">
    <citation type="submission" date="2023-04" db="EMBL/GenBank/DDBJ databases">
        <title>Genomic characterization of faba bean (Vicia faba) microsymbionts in Mexican soils.</title>
        <authorList>
            <person name="Rivera Orduna F.N."/>
            <person name="Guevara-Luna J."/>
            <person name="Yan J."/>
            <person name="Arroyo-Herrera I."/>
            <person name="Li Y."/>
            <person name="Vasquez-Murrieta M.S."/>
            <person name="Wang E.T."/>
        </authorList>
    </citation>
    <scope>NUCLEOTIDE SEQUENCE</scope>
    <source>
        <strain evidence="1">CH26</strain>
    </source>
</reference>
<dbReference type="Proteomes" id="UP001268610">
    <property type="component" value="Unassembled WGS sequence"/>
</dbReference>
<dbReference type="EMBL" id="JAVLSF010000016">
    <property type="protein sequence ID" value="MDR9775719.1"/>
    <property type="molecule type" value="Genomic_DNA"/>
</dbReference>
<dbReference type="RefSeq" id="WP_310857107.1">
    <property type="nucleotide sequence ID" value="NZ_JAVLSD010000017.1"/>
</dbReference>
<comment type="caution">
    <text evidence="1">The sequence shown here is derived from an EMBL/GenBank/DDBJ whole genome shotgun (WGS) entry which is preliminary data.</text>
</comment>
<sequence>MTNYVETQRFHCSNAEGRNYTVIEQIRASQRPMNPRTDYVTEDGEVAERLDDGSFLLLVSNEVIRVS</sequence>
<evidence type="ECO:0000313" key="1">
    <source>
        <dbReference type="EMBL" id="MDR9775719.1"/>
    </source>
</evidence>